<gene>
    <name evidence="2" type="ORF">QWZ14_03445</name>
</gene>
<feature type="domain" description="Cupin type-2" evidence="1">
    <location>
        <begin position="37"/>
        <end position="94"/>
    </location>
</feature>
<dbReference type="SUPFAM" id="SSF51182">
    <property type="entry name" value="RmlC-like cupins"/>
    <property type="match status" value="1"/>
</dbReference>
<dbReference type="Gene3D" id="2.60.120.10">
    <property type="entry name" value="Jelly Rolls"/>
    <property type="match status" value="1"/>
</dbReference>
<dbReference type="Pfam" id="PF07883">
    <property type="entry name" value="Cupin_2"/>
    <property type="match status" value="1"/>
</dbReference>
<keyword evidence="3" id="KW-1185">Reference proteome</keyword>
<evidence type="ECO:0000313" key="3">
    <source>
        <dbReference type="Proteomes" id="UP001529369"/>
    </source>
</evidence>
<dbReference type="InterPro" id="IPR013096">
    <property type="entry name" value="Cupin_2"/>
</dbReference>
<dbReference type="RefSeq" id="WP_290315168.1">
    <property type="nucleotide sequence ID" value="NZ_JAUFPN010000033.1"/>
</dbReference>
<dbReference type="InterPro" id="IPR014710">
    <property type="entry name" value="RmlC-like_jellyroll"/>
</dbReference>
<reference evidence="3" key="1">
    <citation type="journal article" date="2019" name="Int. J. Syst. Evol. Microbiol.">
        <title>The Global Catalogue of Microorganisms (GCM) 10K type strain sequencing project: providing services to taxonomists for standard genome sequencing and annotation.</title>
        <authorList>
            <consortium name="The Broad Institute Genomics Platform"/>
            <consortium name="The Broad Institute Genome Sequencing Center for Infectious Disease"/>
            <person name="Wu L."/>
            <person name="Ma J."/>
        </authorList>
    </citation>
    <scope>NUCLEOTIDE SEQUENCE [LARGE SCALE GENOMIC DNA]</scope>
    <source>
        <strain evidence="3">CECT 7131</strain>
    </source>
</reference>
<protein>
    <submittedName>
        <fullName evidence="2">Cupin domain-containing protein</fullName>
    </submittedName>
</protein>
<dbReference type="InterPro" id="IPR011051">
    <property type="entry name" value="RmlC_Cupin_sf"/>
</dbReference>
<evidence type="ECO:0000259" key="1">
    <source>
        <dbReference type="Pfam" id="PF07883"/>
    </source>
</evidence>
<proteinExistence type="predicted"/>
<sequence>MTARFVYPAALAALSPNEPGRLSARIFGHGSLEVRWYAPRGVDPQTPHTRDEAYVVVSGEGQFRCNGVVSPCRAGDLVFAPAGAEHRFEGFSEDFAAWVLFYGPEGGEAD</sequence>
<name>A0ABT8A146_9PROT</name>
<comment type="caution">
    <text evidence="2">The sequence shown here is derived from an EMBL/GenBank/DDBJ whole genome shotgun (WGS) entry which is preliminary data.</text>
</comment>
<evidence type="ECO:0000313" key="2">
    <source>
        <dbReference type="EMBL" id="MDN3563427.1"/>
    </source>
</evidence>
<dbReference type="Proteomes" id="UP001529369">
    <property type="component" value="Unassembled WGS sequence"/>
</dbReference>
<dbReference type="EMBL" id="JAUFPN010000033">
    <property type="protein sequence ID" value="MDN3563427.1"/>
    <property type="molecule type" value="Genomic_DNA"/>
</dbReference>
<organism evidence="2 3">
    <name type="scientific">Paeniroseomonas aquatica</name>
    <dbReference type="NCBI Taxonomy" id="373043"/>
    <lineage>
        <taxon>Bacteria</taxon>
        <taxon>Pseudomonadati</taxon>
        <taxon>Pseudomonadota</taxon>
        <taxon>Alphaproteobacteria</taxon>
        <taxon>Acetobacterales</taxon>
        <taxon>Acetobacteraceae</taxon>
        <taxon>Paeniroseomonas</taxon>
    </lineage>
</organism>
<accession>A0ABT8A146</accession>